<evidence type="ECO:0000313" key="2">
    <source>
        <dbReference type="EMBL" id="CAJ0809703.1"/>
    </source>
</evidence>
<dbReference type="InterPro" id="IPR000182">
    <property type="entry name" value="GNAT_dom"/>
</dbReference>
<dbReference type="GO" id="GO:0016746">
    <property type="term" value="F:acyltransferase activity"/>
    <property type="evidence" value="ECO:0007669"/>
    <property type="project" value="UniProtKB-KW"/>
</dbReference>
<dbReference type="SUPFAM" id="SSF55729">
    <property type="entry name" value="Acyl-CoA N-acyltransferases (Nat)"/>
    <property type="match status" value="1"/>
</dbReference>
<gene>
    <name evidence="2" type="primary">yafP</name>
    <name evidence="2" type="ORF">LMG18101_00646</name>
</gene>
<dbReference type="InterPro" id="IPR016181">
    <property type="entry name" value="Acyl_CoA_acyltransferase"/>
</dbReference>
<dbReference type="CDD" id="cd04301">
    <property type="entry name" value="NAT_SF"/>
    <property type="match status" value="1"/>
</dbReference>
<name>A0ABN9JIL4_9RALS</name>
<comment type="caution">
    <text evidence="2">The sequence shown here is derived from an EMBL/GenBank/DDBJ whole genome shotgun (WGS) entry which is preliminary data.</text>
</comment>
<dbReference type="PANTHER" id="PTHR43451">
    <property type="entry name" value="ACETYLTRANSFERASE (GNAT) FAMILY PROTEIN"/>
    <property type="match status" value="1"/>
</dbReference>
<dbReference type="RefSeq" id="WP_316680111.1">
    <property type="nucleotide sequence ID" value="NZ_CATZLL010000002.1"/>
</dbReference>
<dbReference type="InterPro" id="IPR052564">
    <property type="entry name" value="N-acetyltrans/Recomb-assoc"/>
</dbReference>
<dbReference type="Gene3D" id="3.40.630.30">
    <property type="match status" value="1"/>
</dbReference>
<feature type="domain" description="N-acetyltransferase" evidence="1">
    <location>
        <begin position="10"/>
        <end position="163"/>
    </location>
</feature>
<dbReference type="PANTHER" id="PTHR43451:SF1">
    <property type="entry name" value="ACETYLTRANSFERASE"/>
    <property type="match status" value="1"/>
</dbReference>
<keyword evidence="3" id="KW-1185">Reference proteome</keyword>
<dbReference type="EMBL" id="CATZLL010000002">
    <property type="protein sequence ID" value="CAJ0809703.1"/>
    <property type="molecule type" value="Genomic_DNA"/>
</dbReference>
<dbReference type="PROSITE" id="PS51186">
    <property type="entry name" value="GNAT"/>
    <property type="match status" value="1"/>
</dbReference>
<keyword evidence="2" id="KW-0012">Acyltransferase</keyword>
<organism evidence="2 3">
    <name type="scientific">Ralstonia flaminis</name>
    <dbReference type="NCBI Taxonomy" id="3058597"/>
    <lineage>
        <taxon>Bacteria</taxon>
        <taxon>Pseudomonadati</taxon>
        <taxon>Pseudomonadota</taxon>
        <taxon>Betaproteobacteria</taxon>
        <taxon>Burkholderiales</taxon>
        <taxon>Burkholderiaceae</taxon>
        <taxon>Ralstonia</taxon>
    </lineage>
</organism>
<evidence type="ECO:0000259" key="1">
    <source>
        <dbReference type="PROSITE" id="PS51186"/>
    </source>
</evidence>
<sequence length="163" mass="18339">MNTPLQHRPTLIRAFEPGDELALHAIFHSAVHEIAAGRYSPEQIEAWAPVDYDTAQWAERIRRIEPFVAEIDGQPVGYADLQVNGYIDHFFVAAAHARQGVGQRLMNHILNLAAQRRQPRVQAHVSLCAEAFFARNGFAVMARQTVMVRGVPLANALMIRMQF</sequence>
<dbReference type="EC" id="2.3.1.-" evidence="2"/>
<protein>
    <submittedName>
        <fullName evidence="2">N-acetyltransferase YafP</fullName>
        <ecNumber evidence="2">2.3.1.-</ecNumber>
    </submittedName>
</protein>
<dbReference type="Proteomes" id="UP001189757">
    <property type="component" value="Unassembled WGS sequence"/>
</dbReference>
<evidence type="ECO:0000313" key="3">
    <source>
        <dbReference type="Proteomes" id="UP001189757"/>
    </source>
</evidence>
<reference evidence="2 3" key="1">
    <citation type="submission" date="2023-07" db="EMBL/GenBank/DDBJ databases">
        <authorList>
            <person name="Peeters C."/>
        </authorList>
    </citation>
    <scope>NUCLEOTIDE SEQUENCE [LARGE SCALE GENOMIC DNA]</scope>
    <source>
        <strain evidence="2 3">LMG 18101</strain>
    </source>
</reference>
<dbReference type="Pfam" id="PF13673">
    <property type="entry name" value="Acetyltransf_10"/>
    <property type="match status" value="1"/>
</dbReference>
<proteinExistence type="predicted"/>
<accession>A0ABN9JIL4</accession>
<keyword evidence="2" id="KW-0808">Transferase</keyword>